<feature type="compositionally biased region" description="Basic and acidic residues" evidence="3">
    <location>
        <begin position="855"/>
        <end position="867"/>
    </location>
</feature>
<dbReference type="EMBL" id="JARQWQ010000013">
    <property type="protein sequence ID" value="KAK2567905.1"/>
    <property type="molecule type" value="Genomic_DNA"/>
</dbReference>
<feature type="compositionally biased region" description="Basic and acidic residues" evidence="3">
    <location>
        <begin position="112"/>
        <end position="122"/>
    </location>
</feature>
<evidence type="ECO:0000256" key="2">
    <source>
        <dbReference type="SAM" id="Coils"/>
    </source>
</evidence>
<dbReference type="GO" id="GO:0005737">
    <property type="term" value="C:cytoplasm"/>
    <property type="evidence" value="ECO:0007669"/>
    <property type="project" value="TreeGrafter"/>
</dbReference>
<feature type="compositionally biased region" description="Basic and acidic residues" evidence="3">
    <location>
        <begin position="1041"/>
        <end position="1059"/>
    </location>
</feature>
<feature type="compositionally biased region" description="Polar residues" evidence="3">
    <location>
        <begin position="868"/>
        <end position="897"/>
    </location>
</feature>
<dbReference type="PANTHER" id="PTHR24200:SF11">
    <property type="entry name" value="TOUCAN, ISOFORM A"/>
    <property type="match status" value="1"/>
</dbReference>
<proteinExistence type="predicted"/>
<accession>A0AAD9VBJ5</accession>
<feature type="compositionally biased region" description="Low complexity" evidence="3">
    <location>
        <begin position="752"/>
        <end position="773"/>
    </location>
</feature>
<feature type="coiled-coil region" evidence="2">
    <location>
        <begin position="1116"/>
        <end position="1175"/>
    </location>
</feature>
<feature type="region of interest" description="Disordered" evidence="3">
    <location>
        <begin position="584"/>
        <end position="661"/>
    </location>
</feature>
<keyword evidence="1 2" id="KW-0175">Coiled coil</keyword>
<feature type="coiled-coil region" evidence="2">
    <location>
        <begin position="1225"/>
        <end position="1267"/>
    </location>
</feature>
<feature type="region of interest" description="Disordered" evidence="3">
    <location>
        <begin position="851"/>
        <end position="1059"/>
    </location>
</feature>
<feature type="region of interest" description="Disordered" evidence="3">
    <location>
        <begin position="1389"/>
        <end position="1431"/>
    </location>
</feature>
<dbReference type="InterPro" id="IPR036859">
    <property type="entry name" value="CAP-Gly_dom_sf"/>
</dbReference>
<evidence type="ECO:0000313" key="6">
    <source>
        <dbReference type="Proteomes" id="UP001249851"/>
    </source>
</evidence>
<organism evidence="5 6">
    <name type="scientific">Acropora cervicornis</name>
    <name type="common">Staghorn coral</name>
    <dbReference type="NCBI Taxonomy" id="6130"/>
    <lineage>
        <taxon>Eukaryota</taxon>
        <taxon>Metazoa</taxon>
        <taxon>Cnidaria</taxon>
        <taxon>Anthozoa</taxon>
        <taxon>Hexacorallia</taxon>
        <taxon>Scleractinia</taxon>
        <taxon>Astrocoeniina</taxon>
        <taxon>Acroporidae</taxon>
        <taxon>Acropora</taxon>
    </lineage>
</organism>
<feature type="compositionally biased region" description="Low complexity" evidence="3">
    <location>
        <begin position="1002"/>
        <end position="1014"/>
    </location>
</feature>
<evidence type="ECO:0000259" key="4">
    <source>
        <dbReference type="PROSITE" id="PS50245"/>
    </source>
</evidence>
<dbReference type="SMART" id="SM01052">
    <property type="entry name" value="CAP_GLY"/>
    <property type="match status" value="1"/>
</dbReference>
<dbReference type="Gene3D" id="2.30.30.190">
    <property type="entry name" value="CAP Gly-rich-like domain"/>
    <property type="match status" value="1"/>
</dbReference>
<feature type="coiled-coil region" evidence="2">
    <location>
        <begin position="1297"/>
        <end position="1324"/>
    </location>
</feature>
<dbReference type="InterPro" id="IPR051293">
    <property type="entry name" value="MTUS1/CCDC69"/>
</dbReference>
<sequence length="1431" mass="158677">MPISSFHGLRRNSVPAKPWNSTKTSPQRTIPRDSLVRKRSLGVPRLWEHNFQVVDELQGDAKYHKNSHSSFGLQKSGKTTFSLNLKSRNERQSKEIKRRDTFPRFEISSPRTSEKVLKRSKTDSSISVPKKKTVRKFKDTDNKSPKRPSSLWITGKREERSPSKFRKRRLGSAISPLSSFSNGSVEKNALKQGDRIVCILNKQPQLGILKYLGRTHFADGEWCGILLENPCGKNDGSVRGVRYFRCRNKHGVFVHSHKVKRADEVDLSTLNLTLGSSSPESSGNPVNTAVNTGSTMASSEVSVVVANQMICKHWDMKSQRLSRRKYRRNRSISLDRYLFLTTKHVTKGLNVFSQNTAKCDSADLRQKNSINRSVSLPRICQEKNAKDSNEFCLAGELEPLEMKPLQETNGPVLSKAGKQVVDPESTEELSIKSSPSANSCNKYNGVNTNVCLDNKVAHVVSKVGHAVSLDTHLMIQNKQLIVCKSGQEEEIMCHSNVSGNVVDPFIQGRHCSCPSLHCADHFSEAIKTCLELGRTERSVIAEASQVNVITTAECPFNSGTQLGPESHSHSHSEALETLFRKSKDSAAHSKLGRKGSWPSVSRAKQSLRGYGSSDDIDPTEMVSKNNPSNKRLSSAITGAKPISSVGGGKHHPNLDSFSSDADTHSVNQSVVLLQMEAKGQTLDADSSNTESLSGSQTSLSSTGTSNSKGKKISTKKQIPSSVKGSISKPKAMSFSGVTPAKVKQKQSKLEQIRQQQQQNCRSSVSSSLQKPSSANKTSVVAESSKNVKLAKRHTLAGISDVKSSVLRPTINKRVTSDGIPLVMTASSNDDAKSRLPVKKQYSSMVSQAVALPKGKVSDKSMSVERKNSSSAGRVTVKRNSSLAGSDSKPLKQSTVAKVSNIAVPSRTSGTTLPSSKGPKGVTAAKPKSQTSQVEVNKKENISPKLQKSDASIPGPVKDSRSQPSSISTKKIPQVAKQNVKNHPTNVKQGSSKLPRKVSAQLSNASDSASVTSSVKDQLDDNLEDFRDTESNSGSMSPVKPDLSKRVSSEAHFAQDETDARVSSPFEMSCRIMPPDLLSQTPYLSKHSIGIQVDDDSDDSKTTLSLKEKMQVNKKYCSQLERKIQSVKQEMNVVQEKLAEEEANSVKLQEEMMYQRSEHTVAIETLKADYENLLERTSSELKNKHEGEIALAIETHKLQVKEMHQQHENEISQVKKSHEQLVASFKEQHRDEIVDLESKHSSAFDELVEEHQVEIETIKADYDEQQTDFKAREIRENVGEVQLNQEEVKKYESLPDELESIKAVLEMKNEEIRQLRKEKMEKHLELEHLVDIKEKTKKLQQENESLSFVVETKSKFERQLSVERDTLRNSLERESAKSKRLSLENEELQWRLVHSTSPPSTPTGEERPLPAMSNRNSFRLSASFPDPEVIDE</sequence>
<feature type="compositionally biased region" description="Polar residues" evidence="3">
    <location>
        <begin position="961"/>
        <end position="991"/>
    </location>
</feature>
<feature type="compositionally biased region" description="Polar residues" evidence="3">
    <location>
        <begin position="774"/>
        <end position="785"/>
    </location>
</feature>
<feature type="region of interest" description="Disordered" evidence="3">
    <location>
        <begin position="1"/>
        <end position="31"/>
    </location>
</feature>
<evidence type="ECO:0000256" key="3">
    <source>
        <dbReference type="SAM" id="MobiDB-lite"/>
    </source>
</evidence>
<dbReference type="GO" id="GO:0005634">
    <property type="term" value="C:nucleus"/>
    <property type="evidence" value="ECO:0007669"/>
    <property type="project" value="TreeGrafter"/>
</dbReference>
<feature type="region of interest" description="Disordered" evidence="3">
    <location>
        <begin position="681"/>
        <end position="785"/>
    </location>
</feature>
<reference evidence="5" key="2">
    <citation type="journal article" date="2023" name="Science">
        <title>Genomic signatures of disease resistance in endangered staghorn corals.</title>
        <authorList>
            <person name="Vollmer S.V."/>
            <person name="Selwyn J.D."/>
            <person name="Despard B.A."/>
            <person name="Roesel C.L."/>
        </authorList>
    </citation>
    <scope>NUCLEOTIDE SEQUENCE</scope>
    <source>
        <strain evidence="5">K2</strain>
    </source>
</reference>
<protein>
    <submittedName>
        <fullName evidence="5">Microtubule-associated tumor suppressor 1-like protein</fullName>
    </submittedName>
</protein>
<dbReference type="PANTHER" id="PTHR24200">
    <property type="entry name" value="TOUCAN, ISOFORM A"/>
    <property type="match status" value="1"/>
</dbReference>
<gene>
    <name evidence="5" type="ORF">P5673_007796</name>
</gene>
<dbReference type="InterPro" id="IPR000938">
    <property type="entry name" value="CAP-Gly_domain"/>
</dbReference>
<feature type="compositionally biased region" description="Polar residues" evidence="3">
    <location>
        <begin position="622"/>
        <end position="636"/>
    </location>
</feature>
<reference evidence="5" key="1">
    <citation type="journal article" date="2023" name="G3 (Bethesda)">
        <title>Whole genome assembly and annotation of the endangered Caribbean coral Acropora cervicornis.</title>
        <authorList>
            <person name="Selwyn J.D."/>
            <person name="Vollmer S.V."/>
        </authorList>
    </citation>
    <scope>NUCLEOTIDE SEQUENCE</scope>
    <source>
        <strain evidence="5">K2</strain>
    </source>
</reference>
<evidence type="ECO:0000313" key="5">
    <source>
        <dbReference type="EMBL" id="KAK2567905.1"/>
    </source>
</evidence>
<feature type="domain" description="CAP-Gly" evidence="4">
    <location>
        <begin position="213"/>
        <end position="255"/>
    </location>
</feature>
<comment type="caution">
    <text evidence="5">The sequence shown here is derived from an EMBL/GenBank/DDBJ whole genome shotgun (WGS) entry which is preliminary data.</text>
</comment>
<dbReference type="GO" id="GO:0008017">
    <property type="term" value="F:microtubule binding"/>
    <property type="evidence" value="ECO:0007669"/>
    <property type="project" value="TreeGrafter"/>
</dbReference>
<feature type="compositionally biased region" description="Polar residues" evidence="3">
    <location>
        <begin position="19"/>
        <end position="28"/>
    </location>
</feature>
<feature type="compositionally biased region" description="Low complexity" evidence="3">
    <location>
        <begin position="691"/>
        <end position="707"/>
    </location>
</feature>
<evidence type="ECO:0000256" key="1">
    <source>
        <dbReference type="ARBA" id="ARBA00023054"/>
    </source>
</evidence>
<dbReference type="SUPFAM" id="SSF74924">
    <property type="entry name" value="Cap-Gly domain"/>
    <property type="match status" value="1"/>
</dbReference>
<dbReference type="PROSITE" id="PS00845">
    <property type="entry name" value="CAP_GLY_1"/>
    <property type="match status" value="1"/>
</dbReference>
<dbReference type="PROSITE" id="PS50245">
    <property type="entry name" value="CAP_GLY_2"/>
    <property type="match status" value="1"/>
</dbReference>
<dbReference type="Pfam" id="PF01302">
    <property type="entry name" value="CAP_GLY"/>
    <property type="match status" value="1"/>
</dbReference>
<feature type="region of interest" description="Disordered" evidence="3">
    <location>
        <begin position="104"/>
        <end position="169"/>
    </location>
</feature>
<feature type="compositionally biased region" description="Polar residues" evidence="3">
    <location>
        <begin position="905"/>
        <end position="914"/>
    </location>
</feature>
<keyword evidence="6" id="KW-1185">Reference proteome</keyword>
<name>A0AAD9VBJ5_ACRCE</name>
<dbReference type="Proteomes" id="UP001249851">
    <property type="component" value="Unassembled WGS sequence"/>
</dbReference>